<organism evidence="2 3">
    <name type="scientific">Parascaris univalens</name>
    <name type="common">Nematode worm</name>
    <dbReference type="NCBI Taxonomy" id="6257"/>
    <lineage>
        <taxon>Eukaryota</taxon>
        <taxon>Metazoa</taxon>
        <taxon>Ecdysozoa</taxon>
        <taxon>Nematoda</taxon>
        <taxon>Chromadorea</taxon>
        <taxon>Rhabditida</taxon>
        <taxon>Spirurina</taxon>
        <taxon>Ascaridomorpha</taxon>
        <taxon>Ascaridoidea</taxon>
        <taxon>Ascarididae</taxon>
        <taxon>Parascaris</taxon>
    </lineage>
</organism>
<name>A0A915CIJ3_PARUN</name>
<evidence type="ECO:0000313" key="2">
    <source>
        <dbReference type="Proteomes" id="UP000887569"/>
    </source>
</evidence>
<accession>A0A915CIJ3</accession>
<dbReference type="AlphaFoldDB" id="A0A915CIJ3"/>
<keyword evidence="2" id="KW-1185">Reference proteome</keyword>
<dbReference type="Proteomes" id="UP000887569">
    <property type="component" value="Unplaced"/>
</dbReference>
<evidence type="ECO:0000256" key="1">
    <source>
        <dbReference type="SAM" id="MobiDB-lite"/>
    </source>
</evidence>
<dbReference type="WBParaSite" id="PgR194_g001_t01">
    <property type="protein sequence ID" value="PgR194_g001_t01"/>
    <property type="gene ID" value="PgR194_g001"/>
</dbReference>
<evidence type="ECO:0000313" key="3">
    <source>
        <dbReference type="WBParaSite" id="PgR194_g001_t01"/>
    </source>
</evidence>
<reference evidence="3" key="1">
    <citation type="submission" date="2022-11" db="UniProtKB">
        <authorList>
            <consortium name="WormBaseParasite"/>
        </authorList>
    </citation>
    <scope>IDENTIFICATION</scope>
</reference>
<protein>
    <submittedName>
        <fullName evidence="3">Uncharacterized protein</fullName>
    </submittedName>
</protein>
<sequence length="92" mass="10425">MPPSINLLPTYDYCLKECRVLLLECSFVTPSSTFFTTDNVIAIEGCVWSPRLFRTVICCLRRISHRTASARHASRSKETHLSGRLQSSSPTY</sequence>
<feature type="region of interest" description="Disordered" evidence="1">
    <location>
        <begin position="67"/>
        <end position="92"/>
    </location>
</feature>
<proteinExistence type="predicted"/>